<reference evidence="2 3" key="1">
    <citation type="journal article" date="2017" name="Genome Biol. Evol.">
        <title>Phytophthora megakarya and P. palmivora, closely related causal agents of cacao black pod rot, underwent increases in genome sizes and gene numbers by different mechanisms.</title>
        <authorList>
            <person name="Ali S.S."/>
            <person name="Shao J."/>
            <person name="Lary D.J."/>
            <person name="Kronmiller B."/>
            <person name="Shen D."/>
            <person name="Strem M.D."/>
            <person name="Amoako-Attah I."/>
            <person name="Akrofi A.Y."/>
            <person name="Begoude B.A."/>
            <person name="Ten Hoopen G.M."/>
            <person name="Coulibaly K."/>
            <person name="Kebe B.I."/>
            <person name="Melnick R.L."/>
            <person name="Guiltinan M.J."/>
            <person name="Tyler B.M."/>
            <person name="Meinhardt L.W."/>
            <person name="Bailey B.A."/>
        </authorList>
    </citation>
    <scope>NUCLEOTIDE SEQUENCE [LARGE SCALE GENOMIC DNA]</scope>
    <source>
        <strain evidence="3">sbr112.9</strain>
    </source>
</reference>
<organism evidence="2 3">
    <name type="scientific">Phytophthora palmivora</name>
    <dbReference type="NCBI Taxonomy" id="4796"/>
    <lineage>
        <taxon>Eukaryota</taxon>
        <taxon>Sar</taxon>
        <taxon>Stramenopiles</taxon>
        <taxon>Oomycota</taxon>
        <taxon>Peronosporomycetes</taxon>
        <taxon>Peronosporales</taxon>
        <taxon>Peronosporaceae</taxon>
        <taxon>Phytophthora</taxon>
    </lineage>
</organism>
<comment type="caution">
    <text evidence="2">The sequence shown here is derived from an EMBL/GenBank/DDBJ whole genome shotgun (WGS) entry which is preliminary data.</text>
</comment>
<dbReference type="AlphaFoldDB" id="A0A2P4XFX9"/>
<dbReference type="OrthoDB" id="129387at2759"/>
<accession>A0A2P4XFX9</accession>
<dbReference type="Proteomes" id="UP000237271">
    <property type="component" value="Unassembled WGS sequence"/>
</dbReference>
<evidence type="ECO:0000313" key="3">
    <source>
        <dbReference type="Proteomes" id="UP000237271"/>
    </source>
</evidence>
<keyword evidence="3" id="KW-1185">Reference proteome</keyword>
<evidence type="ECO:0000313" key="2">
    <source>
        <dbReference type="EMBL" id="POM64434.1"/>
    </source>
</evidence>
<evidence type="ECO:0000256" key="1">
    <source>
        <dbReference type="SAM" id="MobiDB-lite"/>
    </source>
</evidence>
<protein>
    <submittedName>
        <fullName evidence="2">Uncharacterized protein</fullName>
    </submittedName>
</protein>
<gene>
    <name evidence="2" type="ORF">PHPALM_20037</name>
</gene>
<dbReference type="EMBL" id="NCKW01011104">
    <property type="protein sequence ID" value="POM64434.1"/>
    <property type="molecule type" value="Genomic_DNA"/>
</dbReference>
<feature type="region of interest" description="Disordered" evidence="1">
    <location>
        <begin position="1"/>
        <end position="33"/>
    </location>
</feature>
<name>A0A2P4XFX9_9STRA</name>
<sequence length="225" mass="25853">MVKARRLPLHESPLSSSEELSDDKPEEPYSDPDPTLRWAVWQIDDIVILEKSDEKTGATTSEYHVGVLWDWRPKPASKRYRSMEPLEAMLETHREECWLAMRFKSSGMEHFCEFCKTDGLDLSKFHLDMNQGCTWKQFTFFLRQLRQHRNALKINEMIKNNYVQGGRLGPRVLSELTPDKGVTDGLYIVAAYNVRFVGHAVALGVANEGQLKTVIERGQVKRVVG</sequence>
<proteinExistence type="predicted"/>